<accession>A0A699K8I5</accession>
<dbReference type="InterPro" id="IPR053772">
    <property type="entry name" value="At1g61320/At1g61330-like"/>
</dbReference>
<gene>
    <name evidence="2" type="ORF">Tci_646707</name>
</gene>
<comment type="caution">
    <text evidence="2">The sequence shown here is derived from an EMBL/GenBank/DDBJ whole genome shotgun (WGS) entry which is preliminary data.</text>
</comment>
<feature type="non-terminal residue" evidence="2">
    <location>
        <position position="1"/>
    </location>
</feature>
<dbReference type="InterPro" id="IPR055357">
    <property type="entry name" value="LRR_At1g61320_AtMIF1"/>
</dbReference>
<sequence>FIDKTLTQCPTDVKLNKFKLTIKNNSDVYTRPTSQVYSWIRHAITRNVQEVDLYICDHGRNWENFTYDDELFFNNSCLTSIKVTSCVFSPPNGAIRWDKLKFLCIEEGELDEDSIGNILLGSPCLEILELDYCYFDGCFPMSLFGNFGVERLSCDMETYEWFTNGDERCWDNLDYMCMKLSRCVFNPPNGWGNLNFLCIDYAKLDEDSIGKILSGSPCLETLELNDCHGVRRIDVASKSVKNLVISEYGRLNVGAGYIDTLEIDAPYMLSLTINGTLYLEKILLLNISSLVKADLDYVGCYHFAKKLGRTLEDIEDELLKGLLTNLGYVNEITLRNNCLEVFSSLKKRGFHWVH</sequence>
<proteinExistence type="predicted"/>
<feature type="domain" description="At1g61320/AtMIF1 LRR" evidence="1">
    <location>
        <begin position="14"/>
        <end position="134"/>
    </location>
</feature>
<dbReference type="EMBL" id="BKCJ010480339">
    <property type="protein sequence ID" value="GFA74735.1"/>
    <property type="molecule type" value="Genomic_DNA"/>
</dbReference>
<evidence type="ECO:0000259" key="1">
    <source>
        <dbReference type="Pfam" id="PF23622"/>
    </source>
</evidence>
<feature type="domain" description="At1g61320/AtMIF1 LRR" evidence="1">
    <location>
        <begin position="177"/>
        <end position="278"/>
    </location>
</feature>
<dbReference type="Gene3D" id="3.80.10.10">
    <property type="entry name" value="Ribonuclease Inhibitor"/>
    <property type="match status" value="1"/>
</dbReference>
<dbReference type="InterPro" id="IPR032675">
    <property type="entry name" value="LRR_dom_sf"/>
</dbReference>
<dbReference type="Pfam" id="PF23622">
    <property type="entry name" value="LRR_At1g61320_AtMIF1"/>
    <property type="match status" value="2"/>
</dbReference>
<protein>
    <recommendedName>
        <fullName evidence="1">At1g61320/AtMIF1 LRR domain-containing protein</fullName>
    </recommendedName>
</protein>
<organism evidence="2">
    <name type="scientific">Tanacetum cinerariifolium</name>
    <name type="common">Dalmatian daisy</name>
    <name type="synonym">Chrysanthemum cinerariifolium</name>
    <dbReference type="NCBI Taxonomy" id="118510"/>
    <lineage>
        <taxon>Eukaryota</taxon>
        <taxon>Viridiplantae</taxon>
        <taxon>Streptophyta</taxon>
        <taxon>Embryophyta</taxon>
        <taxon>Tracheophyta</taxon>
        <taxon>Spermatophyta</taxon>
        <taxon>Magnoliopsida</taxon>
        <taxon>eudicotyledons</taxon>
        <taxon>Gunneridae</taxon>
        <taxon>Pentapetalae</taxon>
        <taxon>asterids</taxon>
        <taxon>campanulids</taxon>
        <taxon>Asterales</taxon>
        <taxon>Asteraceae</taxon>
        <taxon>Asteroideae</taxon>
        <taxon>Anthemideae</taxon>
        <taxon>Anthemidinae</taxon>
        <taxon>Tanacetum</taxon>
    </lineage>
</organism>
<dbReference type="SUPFAM" id="SSF52047">
    <property type="entry name" value="RNI-like"/>
    <property type="match status" value="1"/>
</dbReference>
<evidence type="ECO:0000313" key="2">
    <source>
        <dbReference type="EMBL" id="GFA74735.1"/>
    </source>
</evidence>
<name>A0A699K8I5_TANCI</name>
<dbReference type="AlphaFoldDB" id="A0A699K8I5"/>
<reference evidence="2" key="1">
    <citation type="journal article" date="2019" name="Sci. Rep.">
        <title>Draft genome of Tanacetum cinerariifolium, the natural source of mosquito coil.</title>
        <authorList>
            <person name="Yamashiro T."/>
            <person name="Shiraishi A."/>
            <person name="Satake H."/>
            <person name="Nakayama K."/>
        </authorList>
    </citation>
    <scope>NUCLEOTIDE SEQUENCE</scope>
</reference>
<dbReference type="PANTHER" id="PTHR34145">
    <property type="entry name" value="OS02G0105600 PROTEIN"/>
    <property type="match status" value="1"/>
</dbReference>